<keyword evidence="4 8" id="KW-0862">Zinc</keyword>
<evidence type="ECO:0000256" key="2">
    <source>
        <dbReference type="ARBA" id="ARBA00022723"/>
    </source>
</evidence>
<feature type="binding site" evidence="8">
    <location>
        <position position="334"/>
    </location>
    <ligand>
        <name>Zn(2+)</name>
        <dbReference type="ChEBI" id="CHEBI:29105"/>
        <note>catalytic</note>
    </ligand>
</feature>
<feature type="active site" evidence="8">
    <location>
        <position position="335"/>
    </location>
</feature>
<dbReference type="Gene3D" id="3.40.1620.60">
    <property type="match status" value="1"/>
</dbReference>
<feature type="chain" id="PRO_5035194874" evidence="9">
    <location>
        <begin position="20"/>
        <end position="484"/>
    </location>
</feature>
<name>A0A8J5MWP1_HOMAM</name>
<dbReference type="Pfam" id="PF17771">
    <property type="entry name" value="ADAMTS_CR_2"/>
    <property type="match status" value="1"/>
</dbReference>
<feature type="signal peptide" evidence="9">
    <location>
        <begin position="1"/>
        <end position="19"/>
    </location>
</feature>
<proteinExistence type="predicted"/>
<dbReference type="InterPro" id="IPR001590">
    <property type="entry name" value="Peptidase_M12B"/>
</dbReference>
<dbReference type="GO" id="GO:0046872">
    <property type="term" value="F:metal ion binding"/>
    <property type="evidence" value="ECO:0007669"/>
    <property type="project" value="UniProtKB-KW"/>
</dbReference>
<dbReference type="PANTHER" id="PTHR11905:SF159">
    <property type="entry name" value="ADAM METALLOPROTEASE"/>
    <property type="match status" value="1"/>
</dbReference>
<dbReference type="PROSITE" id="PS50215">
    <property type="entry name" value="ADAM_MEPRO"/>
    <property type="match status" value="1"/>
</dbReference>
<evidence type="ECO:0000256" key="6">
    <source>
        <dbReference type="ARBA" id="ARBA00023157"/>
    </source>
</evidence>
<evidence type="ECO:0000256" key="3">
    <source>
        <dbReference type="ARBA" id="ARBA00022801"/>
    </source>
</evidence>
<comment type="caution">
    <text evidence="8">Lacks conserved residue(s) required for the propagation of feature annotation.</text>
</comment>
<evidence type="ECO:0000313" key="11">
    <source>
        <dbReference type="EMBL" id="KAG7166401.1"/>
    </source>
</evidence>
<keyword evidence="9" id="KW-0732">Signal</keyword>
<dbReference type="Gene3D" id="3.40.390.10">
    <property type="entry name" value="Collagenase (Catalytic Domain)"/>
    <property type="match status" value="1"/>
</dbReference>
<dbReference type="PANTHER" id="PTHR11905">
    <property type="entry name" value="ADAM A DISINTEGRIN AND METALLOPROTEASE DOMAIN"/>
    <property type="match status" value="1"/>
</dbReference>
<keyword evidence="12" id="KW-1185">Reference proteome</keyword>
<evidence type="ECO:0000313" key="12">
    <source>
        <dbReference type="Proteomes" id="UP000747542"/>
    </source>
</evidence>
<accession>A0A8J5MWP1</accession>
<dbReference type="InterPro" id="IPR024079">
    <property type="entry name" value="MetalloPept_cat_dom_sf"/>
</dbReference>
<dbReference type="Pfam" id="PF13582">
    <property type="entry name" value="Reprolysin_3"/>
    <property type="match status" value="1"/>
</dbReference>
<keyword evidence="1" id="KW-0645">Protease</keyword>
<evidence type="ECO:0000256" key="4">
    <source>
        <dbReference type="ARBA" id="ARBA00022833"/>
    </source>
</evidence>
<evidence type="ECO:0000256" key="7">
    <source>
        <dbReference type="ARBA" id="ARBA00023180"/>
    </source>
</evidence>
<comment type="caution">
    <text evidence="11">The sequence shown here is derived from an EMBL/GenBank/DDBJ whole genome shotgun (WGS) entry which is preliminary data.</text>
</comment>
<feature type="binding site" evidence="8">
    <location>
        <position position="344"/>
    </location>
    <ligand>
        <name>Zn(2+)</name>
        <dbReference type="ChEBI" id="CHEBI:29105"/>
        <note>catalytic</note>
    </ligand>
</feature>
<evidence type="ECO:0000259" key="10">
    <source>
        <dbReference type="PROSITE" id="PS50215"/>
    </source>
</evidence>
<dbReference type="Proteomes" id="UP000747542">
    <property type="component" value="Unassembled WGS sequence"/>
</dbReference>
<keyword evidence="5" id="KW-0482">Metalloprotease</keyword>
<sequence length="484" mass="52389">MKTLAALLAVSCWGALSHASVVRTRPLKSSPATVRLSSPRSPLEPLHLQVEAFGQRHNLRLQPALSPLSVDFKLQRTAINEQGQVIIEDVAMEGEDAPLYEDPETGSVVTLDDNKVEGIITPTLTLMAASDGTHQAVRQYSAMPLHETRDYLEVPSGVLYNQNSSTNTRAVTSVSPEVYIIVDSTLAKQLGSNTKVRKYLSVFWNAVNQRYAAISDPKIKLVLSGALIVRKSAHEPYINDNFLLDNYIDGANTLNSVSDWLFQKKDDLSAYDLAYLMTGKDMADVQAGTIKEGLSGIAWKGAACVVAEANKRSFNTGMGEDQGAYYVGVMTAAHEVAHNLGSPHDGEGEATSCSWDDGYIMSYVSGKLNKLLFSPCSQKLMKKYFMTSDADCLHKAAMVPTINLSSKLPGELIPMDKQCQKATGQTNAFASKQVSEDSLCVELVCQWKVKEGNSVFTYTKSTGDPAAEGSACRSGGVCTDGSCQ</sequence>
<protein>
    <submittedName>
        <fullName evidence="11">Venom metalloproteinase antarease-like TserMP_B-like</fullName>
    </submittedName>
</protein>
<dbReference type="AlphaFoldDB" id="A0A8J5MWP1"/>
<keyword evidence="2 8" id="KW-0479">Metal-binding</keyword>
<keyword evidence="6" id="KW-1015">Disulfide bond</keyword>
<dbReference type="GO" id="GO:0004222">
    <property type="term" value="F:metalloendopeptidase activity"/>
    <property type="evidence" value="ECO:0007669"/>
    <property type="project" value="InterPro"/>
</dbReference>
<keyword evidence="7" id="KW-0325">Glycoprotein</keyword>
<reference evidence="11" key="1">
    <citation type="journal article" date="2021" name="Sci. Adv.">
        <title>The American lobster genome reveals insights on longevity, neural, and immune adaptations.</title>
        <authorList>
            <person name="Polinski J.M."/>
            <person name="Zimin A.V."/>
            <person name="Clark K.F."/>
            <person name="Kohn A.B."/>
            <person name="Sadowski N."/>
            <person name="Timp W."/>
            <person name="Ptitsyn A."/>
            <person name="Khanna P."/>
            <person name="Romanova D.Y."/>
            <person name="Williams P."/>
            <person name="Greenwood S.J."/>
            <person name="Moroz L.L."/>
            <person name="Walt D.R."/>
            <person name="Bodnar A.G."/>
        </authorList>
    </citation>
    <scope>NUCLEOTIDE SEQUENCE</scope>
    <source>
        <strain evidence="11">GMGI-L3</strain>
    </source>
</reference>
<feature type="domain" description="Peptidase M12B" evidence="10">
    <location>
        <begin position="174"/>
        <end position="397"/>
    </location>
</feature>
<organism evidence="11 12">
    <name type="scientific">Homarus americanus</name>
    <name type="common">American lobster</name>
    <dbReference type="NCBI Taxonomy" id="6706"/>
    <lineage>
        <taxon>Eukaryota</taxon>
        <taxon>Metazoa</taxon>
        <taxon>Ecdysozoa</taxon>
        <taxon>Arthropoda</taxon>
        <taxon>Crustacea</taxon>
        <taxon>Multicrustacea</taxon>
        <taxon>Malacostraca</taxon>
        <taxon>Eumalacostraca</taxon>
        <taxon>Eucarida</taxon>
        <taxon>Decapoda</taxon>
        <taxon>Pleocyemata</taxon>
        <taxon>Astacidea</taxon>
        <taxon>Nephropoidea</taxon>
        <taxon>Nephropidae</taxon>
        <taxon>Homarus</taxon>
    </lineage>
</organism>
<keyword evidence="3" id="KW-0378">Hydrolase</keyword>
<gene>
    <name evidence="11" type="ORF">Hamer_G024899</name>
</gene>
<evidence type="ECO:0000256" key="8">
    <source>
        <dbReference type="PROSITE-ProRule" id="PRU00276"/>
    </source>
</evidence>
<evidence type="ECO:0000256" key="9">
    <source>
        <dbReference type="SAM" id="SignalP"/>
    </source>
</evidence>
<feature type="binding site" evidence="8">
    <location>
        <position position="338"/>
    </location>
    <ligand>
        <name>Zn(2+)</name>
        <dbReference type="ChEBI" id="CHEBI:29105"/>
        <note>catalytic</note>
    </ligand>
</feature>
<dbReference type="EMBL" id="JAHLQT010022602">
    <property type="protein sequence ID" value="KAG7166401.1"/>
    <property type="molecule type" value="Genomic_DNA"/>
</dbReference>
<dbReference type="GO" id="GO:0006509">
    <property type="term" value="P:membrane protein ectodomain proteolysis"/>
    <property type="evidence" value="ECO:0007669"/>
    <property type="project" value="TreeGrafter"/>
</dbReference>
<evidence type="ECO:0000256" key="5">
    <source>
        <dbReference type="ARBA" id="ARBA00023049"/>
    </source>
</evidence>
<dbReference type="InterPro" id="IPR041645">
    <property type="entry name" value="ADAMTS_CR_2"/>
</dbReference>
<dbReference type="SUPFAM" id="SSF55486">
    <property type="entry name" value="Metalloproteases ('zincins'), catalytic domain"/>
    <property type="match status" value="1"/>
</dbReference>
<evidence type="ECO:0000256" key="1">
    <source>
        <dbReference type="ARBA" id="ARBA00022670"/>
    </source>
</evidence>